<feature type="chain" id="PRO_5042040461" description="Mediator of RNA polymerase II transcription subunit 7" evidence="3">
    <location>
        <begin position="26"/>
        <end position="264"/>
    </location>
</feature>
<keyword evidence="2" id="KW-1133">Transmembrane helix</keyword>
<keyword evidence="2" id="KW-0472">Membrane</keyword>
<dbReference type="Proteomes" id="UP001295423">
    <property type="component" value="Unassembled WGS sequence"/>
</dbReference>
<comment type="caution">
    <text evidence="4">The sequence shown here is derived from an EMBL/GenBank/DDBJ whole genome shotgun (WGS) entry which is preliminary data.</text>
</comment>
<keyword evidence="2" id="KW-0812">Transmembrane</keyword>
<feature type="signal peptide" evidence="3">
    <location>
        <begin position="1"/>
        <end position="25"/>
    </location>
</feature>
<organism evidence="4 5">
    <name type="scientific">Cylindrotheca closterium</name>
    <dbReference type="NCBI Taxonomy" id="2856"/>
    <lineage>
        <taxon>Eukaryota</taxon>
        <taxon>Sar</taxon>
        <taxon>Stramenopiles</taxon>
        <taxon>Ochrophyta</taxon>
        <taxon>Bacillariophyta</taxon>
        <taxon>Bacillariophyceae</taxon>
        <taxon>Bacillariophycidae</taxon>
        <taxon>Bacillariales</taxon>
        <taxon>Bacillariaceae</taxon>
        <taxon>Cylindrotheca</taxon>
    </lineage>
</organism>
<evidence type="ECO:0000256" key="2">
    <source>
        <dbReference type="SAM" id="Phobius"/>
    </source>
</evidence>
<feature type="transmembrane region" description="Helical" evidence="2">
    <location>
        <begin position="102"/>
        <end position="122"/>
    </location>
</feature>
<keyword evidence="5" id="KW-1185">Reference proteome</keyword>
<dbReference type="AlphaFoldDB" id="A0AAD2FWE6"/>
<protein>
    <recommendedName>
        <fullName evidence="6">Mediator of RNA polymerase II transcription subunit 7</fullName>
    </recommendedName>
</protein>
<name>A0AAD2FWE6_9STRA</name>
<feature type="coiled-coil region" evidence="1">
    <location>
        <begin position="216"/>
        <end position="264"/>
    </location>
</feature>
<sequence>MRQTTASTVINFTLLALQLVSPALSFSTAPRVVIGTIGPQKEVRAITSPKRRSQLCMLDECFGAVTGSFLMAGSEMLDATAAAMDGTEMMTPEYAALDSDPAISLALGVMFVTFLISISLGAEQEETKAGLLEDEKAVTAAPANKFENISKIEMASKDSVTNQKAPIAVSASKSTSNSSQQMDRDIPLEVGAILKAYKEADDDLFLRALSLLVGRIKSTNSELNETKRLFRAVKEEKRKMEDQYELRKYQLEKAEEKLKQMRSK</sequence>
<evidence type="ECO:0000256" key="1">
    <source>
        <dbReference type="SAM" id="Coils"/>
    </source>
</evidence>
<proteinExistence type="predicted"/>
<evidence type="ECO:0000256" key="3">
    <source>
        <dbReference type="SAM" id="SignalP"/>
    </source>
</evidence>
<keyword evidence="1" id="KW-0175">Coiled coil</keyword>
<keyword evidence="3" id="KW-0732">Signal</keyword>
<dbReference type="EMBL" id="CAKOGP040001869">
    <property type="protein sequence ID" value="CAJ1954762.1"/>
    <property type="molecule type" value="Genomic_DNA"/>
</dbReference>
<evidence type="ECO:0000313" key="5">
    <source>
        <dbReference type="Proteomes" id="UP001295423"/>
    </source>
</evidence>
<evidence type="ECO:0000313" key="4">
    <source>
        <dbReference type="EMBL" id="CAJ1954762.1"/>
    </source>
</evidence>
<accession>A0AAD2FWE6</accession>
<reference evidence="4" key="1">
    <citation type="submission" date="2023-08" db="EMBL/GenBank/DDBJ databases">
        <authorList>
            <person name="Audoor S."/>
            <person name="Bilcke G."/>
        </authorList>
    </citation>
    <scope>NUCLEOTIDE SEQUENCE</scope>
</reference>
<gene>
    <name evidence="4" type="ORF">CYCCA115_LOCUS15354</name>
</gene>
<evidence type="ECO:0008006" key="6">
    <source>
        <dbReference type="Google" id="ProtNLM"/>
    </source>
</evidence>